<organism evidence="4 5">
    <name type="scientific">Phreatobacter cathodiphilus</name>
    <dbReference type="NCBI Taxonomy" id="1868589"/>
    <lineage>
        <taxon>Bacteria</taxon>
        <taxon>Pseudomonadati</taxon>
        <taxon>Pseudomonadota</taxon>
        <taxon>Alphaproteobacteria</taxon>
        <taxon>Hyphomicrobiales</taxon>
        <taxon>Phreatobacteraceae</taxon>
        <taxon>Phreatobacter</taxon>
    </lineage>
</organism>
<dbReference type="Pfam" id="PF02826">
    <property type="entry name" value="2-Hacid_dh_C"/>
    <property type="match status" value="1"/>
</dbReference>
<dbReference type="PANTHER" id="PTHR43333">
    <property type="entry name" value="2-HACID_DH_C DOMAIN-CONTAINING PROTEIN"/>
    <property type="match status" value="1"/>
</dbReference>
<dbReference type="RefSeq" id="WP_106749574.1">
    <property type="nucleotide sequence ID" value="NZ_CP027668.1"/>
</dbReference>
<evidence type="ECO:0000256" key="2">
    <source>
        <dbReference type="ARBA" id="ARBA00023027"/>
    </source>
</evidence>
<dbReference type="GO" id="GO:0016491">
    <property type="term" value="F:oxidoreductase activity"/>
    <property type="evidence" value="ECO:0007669"/>
    <property type="project" value="UniProtKB-KW"/>
</dbReference>
<dbReference type="SUPFAM" id="SSF51735">
    <property type="entry name" value="NAD(P)-binding Rossmann-fold domains"/>
    <property type="match status" value="1"/>
</dbReference>
<dbReference type="Proteomes" id="UP000237889">
    <property type="component" value="Chromosome"/>
</dbReference>
<evidence type="ECO:0000313" key="5">
    <source>
        <dbReference type="Proteomes" id="UP000237889"/>
    </source>
</evidence>
<sequence length="316" mass="34092">MNTLLLGIGAWDPEPWRARFQAVLPGWQVVLPGEIFDRRAVRYAAAWKQPEGTFADLPLLDAIFSLGAGVDHLFKDKRLPEGVPVVRVVDPDLTTRMSEYVVMHCLMALRRVRVYDGFQRERKWIDLRDQPQASDIRVGLLGMGVLGQDAAAKLKTMGFQVAGWSRRPKAVEGVAMHHGADGLDALVAASDILVAMMPLTADTAGILDAMLFSRLPKAEAIGGPVLINVGRGGLQNETDILAALDTGTLGAAVLDVFQTEPLPEDSPLWSHPHVTVTPHNSAISSPPAIAAYVAAQITAHMEGKPLVNVVDPAHGY</sequence>
<dbReference type="EMBL" id="CP027668">
    <property type="protein sequence ID" value="AVO46233.1"/>
    <property type="molecule type" value="Genomic_DNA"/>
</dbReference>
<proteinExistence type="predicted"/>
<keyword evidence="1" id="KW-0560">Oxidoreductase</keyword>
<dbReference type="SUPFAM" id="SSF52283">
    <property type="entry name" value="Formate/glycerate dehydrogenase catalytic domain-like"/>
    <property type="match status" value="1"/>
</dbReference>
<protein>
    <submittedName>
        <fullName evidence="4">Glyoxylate/hydroxypyruvate reductase A</fullName>
    </submittedName>
</protein>
<keyword evidence="2" id="KW-0520">NAD</keyword>
<dbReference type="InterPro" id="IPR006140">
    <property type="entry name" value="D-isomer_DH_NAD-bd"/>
</dbReference>
<dbReference type="KEGG" id="phr:C6569_14835"/>
<dbReference type="OrthoDB" id="9787219at2"/>
<evidence type="ECO:0000259" key="3">
    <source>
        <dbReference type="Pfam" id="PF02826"/>
    </source>
</evidence>
<dbReference type="InterPro" id="IPR036291">
    <property type="entry name" value="NAD(P)-bd_dom_sf"/>
</dbReference>
<gene>
    <name evidence="4" type="ORF">C6569_14835</name>
</gene>
<dbReference type="Gene3D" id="3.40.50.720">
    <property type="entry name" value="NAD(P)-binding Rossmann-like Domain"/>
    <property type="match status" value="2"/>
</dbReference>
<dbReference type="GO" id="GO:0051287">
    <property type="term" value="F:NAD binding"/>
    <property type="evidence" value="ECO:0007669"/>
    <property type="project" value="InterPro"/>
</dbReference>
<dbReference type="CDD" id="cd12164">
    <property type="entry name" value="GDH_like_2"/>
    <property type="match status" value="1"/>
</dbReference>
<dbReference type="AlphaFoldDB" id="A0A2S0NE92"/>
<keyword evidence="5" id="KW-1185">Reference proteome</keyword>
<evidence type="ECO:0000256" key="1">
    <source>
        <dbReference type="ARBA" id="ARBA00023002"/>
    </source>
</evidence>
<name>A0A2S0NE92_9HYPH</name>
<reference evidence="4 5" key="1">
    <citation type="submission" date="2018-03" db="EMBL/GenBank/DDBJ databases">
        <title>Genome sequencing of Phreatobacter sp.</title>
        <authorList>
            <person name="Kim S.-J."/>
            <person name="Heo J."/>
            <person name="Kwon S.-W."/>
        </authorList>
    </citation>
    <scope>NUCLEOTIDE SEQUENCE [LARGE SCALE GENOMIC DNA]</scope>
    <source>
        <strain evidence="4 5">S-12</strain>
    </source>
</reference>
<keyword evidence="4" id="KW-0670">Pyruvate</keyword>
<evidence type="ECO:0000313" key="4">
    <source>
        <dbReference type="EMBL" id="AVO46233.1"/>
    </source>
</evidence>
<accession>A0A2S0NE92</accession>
<feature type="domain" description="D-isomer specific 2-hydroxyacid dehydrogenase NAD-binding" evidence="3">
    <location>
        <begin position="102"/>
        <end position="280"/>
    </location>
</feature>
<dbReference type="PANTHER" id="PTHR43333:SF1">
    <property type="entry name" value="D-ISOMER SPECIFIC 2-HYDROXYACID DEHYDROGENASE NAD-BINDING DOMAIN-CONTAINING PROTEIN"/>
    <property type="match status" value="1"/>
</dbReference>